<name>A0A0C2WG22_AMAMK</name>
<dbReference type="HOGENOM" id="CLU_2996120_0_0_1"/>
<evidence type="ECO:0000313" key="1">
    <source>
        <dbReference type="EMBL" id="KIL55018.1"/>
    </source>
</evidence>
<protein>
    <submittedName>
        <fullName evidence="1">Uncharacterized protein</fullName>
    </submittedName>
</protein>
<dbReference type="Proteomes" id="UP000054549">
    <property type="component" value="Unassembled WGS sequence"/>
</dbReference>
<proteinExistence type="predicted"/>
<keyword evidence="2" id="KW-1185">Reference proteome</keyword>
<evidence type="ECO:0000313" key="2">
    <source>
        <dbReference type="Proteomes" id="UP000054549"/>
    </source>
</evidence>
<organism evidence="1 2">
    <name type="scientific">Amanita muscaria (strain Koide BX008)</name>
    <dbReference type="NCBI Taxonomy" id="946122"/>
    <lineage>
        <taxon>Eukaryota</taxon>
        <taxon>Fungi</taxon>
        <taxon>Dikarya</taxon>
        <taxon>Basidiomycota</taxon>
        <taxon>Agaricomycotina</taxon>
        <taxon>Agaricomycetes</taxon>
        <taxon>Agaricomycetidae</taxon>
        <taxon>Agaricales</taxon>
        <taxon>Pluteineae</taxon>
        <taxon>Amanitaceae</taxon>
        <taxon>Amanita</taxon>
    </lineage>
</organism>
<dbReference type="EMBL" id="KN818579">
    <property type="protein sequence ID" value="KIL55018.1"/>
    <property type="molecule type" value="Genomic_DNA"/>
</dbReference>
<sequence length="59" mass="6731">MYVVCHSVGLLHPSSVLAIHRIEMNLRHVMTVRCSSSAYTFHTSRLQVSYMQGLCLPRL</sequence>
<reference evidence="1 2" key="1">
    <citation type="submission" date="2014-04" db="EMBL/GenBank/DDBJ databases">
        <title>Evolutionary Origins and Diversification of the Mycorrhizal Mutualists.</title>
        <authorList>
            <consortium name="DOE Joint Genome Institute"/>
            <consortium name="Mycorrhizal Genomics Consortium"/>
            <person name="Kohler A."/>
            <person name="Kuo A."/>
            <person name="Nagy L.G."/>
            <person name="Floudas D."/>
            <person name="Copeland A."/>
            <person name="Barry K.W."/>
            <person name="Cichocki N."/>
            <person name="Veneault-Fourrey C."/>
            <person name="LaButti K."/>
            <person name="Lindquist E.A."/>
            <person name="Lipzen A."/>
            <person name="Lundell T."/>
            <person name="Morin E."/>
            <person name="Murat C."/>
            <person name="Riley R."/>
            <person name="Ohm R."/>
            <person name="Sun H."/>
            <person name="Tunlid A."/>
            <person name="Henrissat B."/>
            <person name="Grigoriev I.V."/>
            <person name="Hibbett D.S."/>
            <person name="Martin F."/>
        </authorList>
    </citation>
    <scope>NUCLEOTIDE SEQUENCE [LARGE SCALE GENOMIC DNA]</scope>
    <source>
        <strain evidence="1 2">Koide BX008</strain>
    </source>
</reference>
<dbReference type="AlphaFoldDB" id="A0A0C2WG22"/>
<gene>
    <name evidence="1" type="ORF">M378DRAFT_173903</name>
</gene>
<accession>A0A0C2WG22</accession>
<dbReference type="InParanoid" id="A0A0C2WG22"/>